<dbReference type="WBParaSite" id="Hba_04362">
    <property type="protein sequence ID" value="Hba_04362"/>
    <property type="gene ID" value="Hba_04362"/>
</dbReference>
<name>A0A1I7WHC7_HETBA</name>
<protein>
    <submittedName>
        <fullName evidence="2">Uncharacterized protein</fullName>
    </submittedName>
</protein>
<sequence length="76" mass="8553">MLIFLSISKSPSNLINAISLFVSKNCGNVYSKVDSLTVTCRVKNVIYKTSYYTFSIGDFFGLDDAETVKCLMFYKV</sequence>
<dbReference type="Proteomes" id="UP000095283">
    <property type="component" value="Unplaced"/>
</dbReference>
<reference evidence="2" key="1">
    <citation type="submission" date="2016-11" db="UniProtKB">
        <authorList>
            <consortium name="WormBaseParasite"/>
        </authorList>
    </citation>
    <scope>IDENTIFICATION</scope>
</reference>
<evidence type="ECO:0000313" key="1">
    <source>
        <dbReference type="Proteomes" id="UP000095283"/>
    </source>
</evidence>
<proteinExistence type="predicted"/>
<evidence type="ECO:0000313" key="2">
    <source>
        <dbReference type="WBParaSite" id="Hba_04362"/>
    </source>
</evidence>
<accession>A0A1I7WHC7</accession>
<dbReference type="AlphaFoldDB" id="A0A1I7WHC7"/>
<organism evidence="1 2">
    <name type="scientific">Heterorhabditis bacteriophora</name>
    <name type="common">Entomopathogenic nematode worm</name>
    <dbReference type="NCBI Taxonomy" id="37862"/>
    <lineage>
        <taxon>Eukaryota</taxon>
        <taxon>Metazoa</taxon>
        <taxon>Ecdysozoa</taxon>
        <taxon>Nematoda</taxon>
        <taxon>Chromadorea</taxon>
        <taxon>Rhabditida</taxon>
        <taxon>Rhabditina</taxon>
        <taxon>Rhabditomorpha</taxon>
        <taxon>Strongyloidea</taxon>
        <taxon>Heterorhabditidae</taxon>
        <taxon>Heterorhabditis</taxon>
    </lineage>
</organism>
<keyword evidence="1" id="KW-1185">Reference proteome</keyword>